<dbReference type="AlphaFoldDB" id="A0A803LVL0"/>
<keyword evidence="3" id="KW-1185">Reference proteome</keyword>
<name>A0A803LVL0_CHEQI</name>
<reference evidence="2" key="1">
    <citation type="journal article" date="2017" name="Nature">
        <title>The genome of Chenopodium quinoa.</title>
        <authorList>
            <person name="Jarvis D.E."/>
            <person name="Ho Y.S."/>
            <person name="Lightfoot D.J."/>
            <person name="Schmoeckel S.M."/>
            <person name="Li B."/>
            <person name="Borm T.J.A."/>
            <person name="Ohyanagi H."/>
            <person name="Mineta K."/>
            <person name="Michell C.T."/>
            <person name="Saber N."/>
            <person name="Kharbatia N.M."/>
            <person name="Rupper R.R."/>
            <person name="Sharp A.R."/>
            <person name="Dally N."/>
            <person name="Boughton B.A."/>
            <person name="Woo Y.H."/>
            <person name="Gao G."/>
            <person name="Schijlen E.G.W.M."/>
            <person name="Guo X."/>
            <person name="Momin A.A."/>
            <person name="Negrao S."/>
            <person name="Al-Babili S."/>
            <person name="Gehring C."/>
            <person name="Roessner U."/>
            <person name="Jung C."/>
            <person name="Murphy K."/>
            <person name="Arold S.T."/>
            <person name="Gojobori T."/>
            <person name="van der Linden C.G."/>
            <person name="van Loo E.N."/>
            <person name="Jellen E.N."/>
            <person name="Maughan P.J."/>
            <person name="Tester M."/>
        </authorList>
    </citation>
    <scope>NUCLEOTIDE SEQUENCE [LARGE SCALE GENOMIC DNA]</scope>
    <source>
        <strain evidence="2">cv. PI 614886</strain>
    </source>
</reference>
<dbReference type="Pfam" id="PF14929">
    <property type="entry name" value="TAF1_subA"/>
    <property type="match status" value="1"/>
</dbReference>
<proteinExistence type="predicted"/>
<evidence type="ECO:0000256" key="1">
    <source>
        <dbReference type="SAM" id="MobiDB-lite"/>
    </source>
</evidence>
<feature type="region of interest" description="Disordered" evidence="1">
    <location>
        <begin position="288"/>
        <end position="310"/>
    </location>
</feature>
<dbReference type="PANTHER" id="PTHR36720:SF1">
    <property type="entry name" value="TAF RNA POLYMERASE I SUBUNIT A"/>
    <property type="match status" value="1"/>
</dbReference>
<reference evidence="2" key="2">
    <citation type="submission" date="2021-03" db="UniProtKB">
        <authorList>
            <consortium name="EnsemblPlants"/>
        </authorList>
    </citation>
    <scope>IDENTIFICATION</scope>
</reference>
<accession>A0A803LVL0</accession>
<dbReference type="GO" id="GO:0006360">
    <property type="term" value="P:transcription by RNA polymerase I"/>
    <property type="evidence" value="ECO:0007669"/>
    <property type="project" value="InterPro"/>
</dbReference>
<dbReference type="PANTHER" id="PTHR36720">
    <property type="entry name" value="TAF RNA POLYMERASE I SUBUNIT A"/>
    <property type="match status" value="1"/>
</dbReference>
<dbReference type="Proteomes" id="UP000596660">
    <property type="component" value="Unplaced"/>
</dbReference>
<evidence type="ECO:0000313" key="3">
    <source>
        <dbReference type="Proteomes" id="UP000596660"/>
    </source>
</evidence>
<dbReference type="Gramene" id="AUR62019511-RA">
    <property type="protein sequence ID" value="AUR62019511-RA:cds"/>
    <property type="gene ID" value="AUR62019511"/>
</dbReference>
<dbReference type="EnsemblPlants" id="AUR62019511-RA">
    <property type="protein sequence ID" value="AUR62019511-RA:cds"/>
    <property type="gene ID" value="AUR62019511"/>
</dbReference>
<protein>
    <submittedName>
        <fullName evidence="2">Uncharacterized protein</fullName>
    </submittedName>
</protein>
<dbReference type="OMA" id="ASVGNCE"/>
<dbReference type="GO" id="GO:0000120">
    <property type="term" value="C:RNA polymerase I transcription regulator complex"/>
    <property type="evidence" value="ECO:0007669"/>
    <property type="project" value="InterPro"/>
</dbReference>
<evidence type="ECO:0000313" key="2">
    <source>
        <dbReference type="EnsemblPlants" id="AUR62019511-RA:cds"/>
    </source>
</evidence>
<dbReference type="InterPro" id="IPR039495">
    <property type="entry name" value="TAF1A"/>
</dbReference>
<sequence>MEDDNLHTSNLDDVLDDKKEVEIKHRMPHKLNTGGRRSFKRVALLLTVPTYTLKVGSMNVCHENRIRLRYLLRKLVVQRNWVDASGVLSALLQGTCREKAPQSNRFKYWVAMELLQHMDCNLDLYSSRIEHLYDTWKEKIKSNKRRPLKDRSVLLEYILFCLARNNHDSARLSLHSLQQEYESARDLKSNLVMGLTNYELWYSQLPNKMRLGNLEESCMPMESVTTKTNSQETDNLKDEDAASIYETFSELHYHSETSIVNGKDTCANVSQKPDGGVSGVKQVENDKKQQSQNFYMRSDESSVETDGSNQHAYDQYRCSSVYNVHSLQSLLPIRVPSSDNLMDMLSSRRQFFGDHYKEALKFLKLALQSPPPISVAALLPLIQLLLLDGHGKEALTILEQSCNESSYVLSFRLKARLCECFDVNNYDELSACFEDVMKRDPTCRHSLARLLDLNKKGEYVPERLVEMIALHLEATYGDHTSWREFALCLLKLSQCEEDRMSMCVVGEQIQSQNLHTIRFSRTPPSFVEGTSGKTWKFRCKWWLNRHFSKHVLASEIAEGIA</sequence>
<organism evidence="2 3">
    <name type="scientific">Chenopodium quinoa</name>
    <name type="common">Quinoa</name>
    <dbReference type="NCBI Taxonomy" id="63459"/>
    <lineage>
        <taxon>Eukaryota</taxon>
        <taxon>Viridiplantae</taxon>
        <taxon>Streptophyta</taxon>
        <taxon>Embryophyta</taxon>
        <taxon>Tracheophyta</taxon>
        <taxon>Spermatophyta</taxon>
        <taxon>Magnoliopsida</taxon>
        <taxon>eudicotyledons</taxon>
        <taxon>Gunneridae</taxon>
        <taxon>Pentapetalae</taxon>
        <taxon>Caryophyllales</taxon>
        <taxon>Chenopodiaceae</taxon>
        <taxon>Chenopodioideae</taxon>
        <taxon>Atripliceae</taxon>
        <taxon>Chenopodium</taxon>
    </lineage>
</organism>